<comment type="caution">
    <text evidence="2">The sequence shown here is derived from an EMBL/GenBank/DDBJ whole genome shotgun (WGS) entry which is preliminary data.</text>
</comment>
<protein>
    <submittedName>
        <fullName evidence="2">Uncharacterized protein</fullName>
    </submittedName>
</protein>
<sequence length="67" mass="7254">MLCARGQQDSPGPGRTRPRAVPHLTFDADYPQVRGNVCFSATQVAANPLGAMTRAVADQYPTRLRTP</sequence>
<evidence type="ECO:0000256" key="1">
    <source>
        <dbReference type="SAM" id="MobiDB-lite"/>
    </source>
</evidence>
<dbReference type="AlphaFoldDB" id="A0A9W4E9L7"/>
<dbReference type="EMBL" id="CAJSLV010000072">
    <property type="protein sequence ID" value="CAG6396466.1"/>
    <property type="molecule type" value="Genomic_DNA"/>
</dbReference>
<feature type="region of interest" description="Disordered" evidence="1">
    <location>
        <begin position="1"/>
        <end position="21"/>
    </location>
</feature>
<evidence type="ECO:0000313" key="2">
    <source>
        <dbReference type="EMBL" id="CAG6396466.1"/>
    </source>
</evidence>
<accession>A0A9W4E9L7</accession>
<evidence type="ECO:0000313" key="3">
    <source>
        <dbReference type="Proteomes" id="UP001152519"/>
    </source>
</evidence>
<gene>
    <name evidence="2" type="ORF">SCOCK_410043</name>
</gene>
<dbReference type="Proteomes" id="UP001152519">
    <property type="component" value="Unassembled WGS sequence"/>
</dbReference>
<organism evidence="2 3">
    <name type="scientific">Actinacidiphila cocklensis</name>
    <dbReference type="NCBI Taxonomy" id="887465"/>
    <lineage>
        <taxon>Bacteria</taxon>
        <taxon>Bacillati</taxon>
        <taxon>Actinomycetota</taxon>
        <taxon>Actinomycetes</taxon>
        <taxon>Kitasatosporales</taxon>
        <taxon>Streptomycetaceae</taxon>
        <taxon>Actinacidiphila</taxon>
    </lineage>
</organism>
<reference evidence="2" key="1">
    <citation type="submission" date="2021-05" db="EMBL/GenBank/DDBJ databases">
        <authorList>
            <person name="Arsene-Ploetze F."/>
        </authorList>
    </citation>
    <scope>NUCLEOTIDE SEQUENCE</scope>
    <source>
        <strain evidence="2">DSM 42138</strain>
    </source>
</reference>
<name>A0A9W4E9L7_9ACTN</name>
<dbReference type="RefSeq" id="WP_251494914.1">
    <property type="nucleotide sequence ID" value="NZ_CAJSLV010000072.1"/>
</dbReference>
<proteinExistence type="predicted"/>
<keyword evidence="3" id="KW-1185">Reference proteome</keyword>